<dbReference type="SFLD" id="SFLDS00052">
    <property type="entry name" value="Ferric_Reductase_Domain"/>
    <property type="match status" value="1"/>
</dbReference>
<dbReference type="Pfam" id="PF08030">
    <property type="entry name" value="NAD_binding_6"/>
    <property type="match status" value="1"/>
</dbReference>
<evidence type="ECO:0000256" key="10">
    <source>
        <dbReference type="ARBA" id="ARBA00023136"/>
    </source>
</evidence>
<dbReference type="InterPro" id="IPR013121">
    <property type="entry name" value="Fe_red_NAD-bd_6"/>
</dbReference>
<dbReference type="InterPro" id="IPR013130">
    <property type="entry name" value="Fe3_Rdtase_TM_dom"/>
</dbReference>
<dbReference type="Pfam" id="PF00018">
    <property type="entry name" value="SH3_1"/>
    <property type="match status" value="1"/>
</dbReference>
<reference evidence="15 16" key="1">
    <citation type="submission" date="2024-03" db="EMBL/GenBank/DDBJ databases">
        <title>The Acrasis kona genome and developmental transcriptomes reveal deep origins of eukaryotic multicellular pathways.</title>
        <authorList>
            <person name="Sheikh S."/>
            <person name="Fu C.-J."/>
            <person name="Brown M.W."/>
            <person name="Baldauf S.L."/>
        </authorList>
    </citation>
    <scope>NUCLEOTIDE SEQUENCE [LARGE SCALE GENOMIC DNA]</scope>
    <source>
        <strain evidence="15 16">ATCC MYA-3509</strain>
    </source>
</reference>
<dbReference type="PANTHER" id="PTHR11972">
    <property type="entry name" value="NADPH OXIDASE"/>
    <property type="match status" value="1"/>
</dbReference>
<dbReference type="GO" id="GO:0016175">
    <property type="term" value="F:superoxide-generating NAD(P)H oxidase activity"/>
    <property type="evidence" value="ECO:0007669"/>
    <property type="project" value="UniProtKB-ARBA"/>
</dbReference>
<dbReference type="InterPro" id="IPR017927">
    <property type="entry name" value="FAD-bd_FR_type"/>
</dbReference>
<dbReference type="PANTHER" id="PTHR11972:SF153">
    <property type="entry name" value="SUPEROXIDE-GENERATING NADPH OXIDASE HEAVY CHAIN SUBUNIT A"/>
    <property type="match status" value="1"/>
</dbReference>
<dbReference type="PROSITE" id="PS51384">
    <property type="entry name" value="FAD_FR"/>
    <property type="match status" value="1"/>
</dbReference>
<dbReference type="CDD" id="cd06186">
    <property type="entry name" value="NOX_Duox_like_FAD_NADP"/>
    <property type="match status" value="1"/>
</dbReference>
<dbReference type="SUPFAM" id="SSF50044">
    <property type="entry name" value="SH3-domain"/>
    <property type="match status" value="1"/>
</dbReference>
<dbReference type="Pfam" id="PF01794">
    <property type="entry name" value="Ferric_reduct"/>
    <property type="match status" value="1"/>
</dbReference>
<feature type="domain" description="FAD-binding FR-type" evidence="14">
    <location>
        <begin position="274"/>
        <end position="379"/>
    </location>
</feature>
<keyword evidence="4 12" id="KW-0812">Transmembrane</keyword>
<protein>
    <submittedName>
        <fullName evidence="15">NADPH oxidase A</fullName>
    </submittedName>
</protein>
<feature type="transmembrane region" description="Helical" evidence="12">
    <location>
        <begin position="103"/>
        <end position="127"/>
    </location>
</feature>
<comment type="caution">
    <text evidence="15">The sequence shown here is derived from an EMBL/GenBank/DDBJ whole genome shotgun (WGS) entry which is preliminary data.</text>
</comment>
<dbReference type="Gene3D" id="2.30.30.40">
    <property type="entry name" value="SH3 Domains"/>
    <property type="match status" value="1"/>
</dbReference>
<dbReference type="AlphaFoldDB" id="A0AAW2ZBH9"/>
<name>A0AAW2ZBH9_9EUKA</name>
<dbReference type="SUPFAM" id="SSF52343">
    <property type="entry name" value="Ferredoxin reductase-like, C-terminal NADP-linked domain"/>
    <property type="match status" value="1"/>
</dbReference>
<dbReference type="GO" id="GO:0043020">
    <property type="term" value="C:NADPH oxidase complex"/>
    <property type="evidence" value="ECO:0007669"/>
    <property type="project" value="TreeGrafter"/>
</dbReference>
<dbReference type="GO" id="GO:0046872">
    <property type="term" value="F:metal ion binding"/>
    <property type="evidence" value="ECO:0007669"/>
    <property type="project" value="UniProtKB-KW"/>
</dbReference>
<evidence type="ECO:0000259" key="14">
    <source>
        <dbReference type="PROSITE" id="PS51384"/>
    </source>
</evidence>
<feature type="transmembrane region" description="Helical" evidence="12">
    <location>
        <begin position="157"/>
        <end position="184"/>
    </location>
</feature>
<feature type="transmembrane region" description="Helical" evidence="12">
    <location>
        <begin position="204"/>
        <end position="222"/>
    </location>
</feature>
<dbReference type="PRINTS" id="PR00452">
    <property type="entry name" value="SH3DOMAIN"/>
</dbReference>
<evidence type="ECO:0000256" key="3">
    <source>
        <dbReference type="ARBA" id="ARBA00022630"/>
    </source>
</evidence>
<dbReference type="InterPro" id="IPR017938">
    <property type="entry name" value="Riboflavin_synthase-like_b-brl"/>
</dbReference>
<keyword evidence="3" id="KW-0285">Flavoprotein</keyword>
<keyword evidence="5" id="KW-0479">Metal-binding</keyword>
<evidence type="ECO:0000256" key="4">
    <source>
        <dbReference type="ARBA" id="ARBA00022692"/>
    </source>
</evidence>
<dbReference type="GO" id="GO:0042554">
    <property type="term" value="P:superoxide anion generation"/>
    <property type="evidence" value="ECO:0007669"/>
    <property type="project" value="TreeGrafter"/>
</dbReference>
<evidence type="ECO:0000259" key="13">
    <source>
        <dbReference type="PROSITE" id="PS50002"/>
    </source>
</evidence>
<keyword evidence="8 12" id="KW-1133">Transmembrane helix</keyword>
<evidence type="ECO:0000256" key="6">
    <source>
        <dbReference type="ARBA" id="ARBA00022827"/>
    </source>
</evidence>
<dbReference type="InterPro" id="IPR036028">
    <property type="entry name" value="SH3-like_dom_sf"/>
</dbReference>
<feature type="transmembrane region" description="Helical" evidence="12">
    <location>
        <begin position="60"/>
        <end position="83"/>
    </location>
</feature>
<keyword evidence="2 11" id="KW-0728">SH3 domain</keyword>
<dbReference type="GO" id="GO:0009653">
    <property type="term" value="P:anatomical structure morphogenesis"/>
    <property type="evidence" value="ECO:0007669"/>
    <property type="project" value="UniProtKB-ARBA"/>
</dbReference>
<feature type="transmembrane region" description="Helical" evidence="12">
    <location>
        <begin position="234"/>
        <end position="251"/>
    </location>
</feature>
<evidence type="ECO:0000256" key="12">
    <source>
        <dbReference type="SAM" id="Phobius"/>
    </source>
</evidence>
<evidence type="ECO:0000313" key="15">
    <source>
        <dbReference type="EMBL" id="KAL0486074.1"/>
    </source>
</evidence>
<evidence type="ECO:0000256" key="7">
    <source>
        <dbReference type="ARBA" id="ARBA00022857"/>
    </source>
</evidence>
<dbReference type="PROSITE" id="PS50002">
    <property type="entry name" value="SH3"/>
    <property type="match status" value="1"/>
</dbReference>
<dbReference type="InterPro" id="IPR000778">
    <property type="entry name" value="Cyt_b245_heavy_chain"/>
</dbReference>
<sequence length="639" mass="73797">MSKFKEFCGSFVDFFLYSCFDNGFTSGIYASCKRFVATWKSRFTDKDEFYNYVSAEGQKAFIVVVWICINIGLFIEACYRWYMVANRAVELNKRLGTPGWDSYIPWWVMIARGFGQLLNFNCALILLPTMRTLLNVLRSFKIGHILPLDKNIIFHRYLAYTIVVCTVGHTLAHYFNYSCCPMFYRNVYNQPETSTLVACWGNKYGLTGNLLVFVMVIMFSAATEAYRRSKNFTIFWYTHHLFIIFFGLLLIHGRNFWMWFFGPGAMYIVERILRNVRGSTVTIVKRVHALSARVIHLELEKPAFRYKSGQYCFLNCPIISRHEWHPFTISSAPEEEYLTFHIRCVGDWTNALMDLLNPAKRSTLVIDKNTTPDGKDHLLKVDGPFGTAAEYVFQFDTVMLVAAGIGVTPYASLLKHIKYRMQHEPNGLKIKKVYFYWINREEGSWEWFTELLNQIETDCPDQFEIHTYMTGDIKAQDVKAIMFGSSEASGVASPSDIVVTARCLYDYEPASSDELQLSEGDIIDVMDRDLSGWWTGVNKTTKAKGLFPNNYVVLLDKVTKLREGKNRHFGRPLWHEEFENVRKHVLNNTDPSKEKSKSRPKVGVFICGPSALSKQLYGFSVKESKAPSQVNFKFHKENF</sequence>
<comment type="subcellular location">
    <subcellularLocation>
        <location evidence="1">Membrane</location>
        <topology evidence="1">Multi-pass membrane protein</topology>
    </subcellularLocation>
</comment>
<dbReference type="Gene3D" id="2.40.30.10">
    <property type="entry name" value="Translation factors"/>
    <property type="match status" value="1"/>
</dbReference>
<keyword evidence="16" id="KW-1185">Reference proteome</keyword>
<dbReference type="InterPro" id="IPR001452">
    <property type="entry name" value="SH3_domain"/>
</dbReference>
<dbReference type="InterPro" id="IPR013112">
    <property type="entry name" value="FAD-bd_8"/>
</dbReference>
<dbReference type="SFLD" id="SFLDG01168">
    <property type="entry name" value="Ferric_reductase_subgroup_(FRE"/>
    <property type="match status" value="1"/>
</dbReference>
<evidence type="ECO:0000313" key="16">
    <source>
        <dbReference type="Proteomes" id="UP001431209"/>
    </source>
</evidence>
<evidence type="ECO:0000256" key="1">
    <source>
        <dbReference type="ARBA" id="ARBA00004141"/>
    </source>
</evidence>
<organism evidence="15 16">
    <name type="scientific">Acrasis kona</name>
    <dbReference type="NCBI Taxonomy" id="1008807"/>
    <lineage>
        <taxon>Eukaryota</taxon>
        <taxon>Discoba</taxon>
        <taxon>Heterolobosea</taxon>
        <taxon>Tetramitia</taxon>
        <taxon>Eutetramitia</taxon>
        <taxon>Acrasidae</taxon>
        <taxon>Acrasis</taxon>
    </lineage>
</organism>
<dbReference type="InterPro" id="IPR050369">
    <property type="entry name" value="RBOH/FRE"/>
</dbReference>
<dbReference type="SFLD" id="SFLDG01169">
    <property type="entry name" value="NADPH_oxidase_subgroup_(NOX)"/>
    <property type="match status" value="1"/>
</dbReference>
<evidence type="ECO:0000256" key="8">
    <source>
        <dbReference type="ARBA" id="ARBA00022989"/>
    </source>
</evidence>
<proteinExistence type="predicted"/>
<dbReference type="GO" id="GO:0042742">
    <property type="term" value="P:defense response to bacterium"/>
    <property type="evidence" value="ECO:0007669"/>
    <property type="project" value="UniProtKB-ARBA"/>
</dbReference>
<feature type="domain" description="SH3" evidence="13">
    <location>
        <begin position="496"/>
        <end position="557"/>
    </location>
</feature>
<dbReference type="InterPro" id="IPR039261">
    <property type="entry name" value="FNR_nucleotide-bd"/>
</dbReference>
<keyword evidence="7" id="KW-0521">NADP</keyword>
<evidence type="ECO:0000256" key="2">
    <source>
        <dbReference type="ARBA" id="ARBA00022443"/>
    </source>
</evidence>
<dbReference type="Pfam" id="PF08022">
    <property type="entry name" value="FAD_binding_8"/>
    <property type="match status" value="1"/>
</dbReference>
<dbReference type="FunFam" id="2.40.30.10:FF:000059">
    <property type="entry name" value="dual oxidase isoform X1"/>
    <property type="match status" value="1"/>
</dbReference>
<dbReference type="PRINTS" id="PR00466">
    <property type="entry name" value="GP91PHOX"/>
</dbReference>
<evidence type="ECO:0000256" key="11">
    <source>
        <dbReference type="PROSITE-ProRule" id="PRU00192"/>
    </source>
</evidence>
<dbReference type="Proteomes" id="UP001431209">
    <property type="component" value="Unassembled WGS sequence"/>
</dbReference>
<keyword evidence="6" id="KW-0274">FAD</keyword>
<dbReference type="EMBL" id="JAOPGA020001200">
    <property type="protein sequence ID" value="KAL0486074.1"/>
    <property type="molecule type" value="Genomic_DNA"/>
</dbReference>
<gene>
    <name evidence="15" type="ORF">AKO1_001721</name>
</gene>
<dbReference type="SMART" id="SM00326">
    <property type="entry name" value="SH3"/>
    <property type="match status" value="1"/>
</dbReference>
<evidence type="ECO:0000256" key="9">
    <source>
        <dbReference type="ARBA" id="ARBA00023002"/>
    </source>
</evidence>
<accession>A0AAW2ZBH9</accession>
<dbReference type="Gene3D" id="3.40.50.80">
    <property type="entry name" value="Nucleotide-binding domain of ferredoxin-NADP reductase (FNR) module"/>
    <property type="match status" value="1"/>
</dbReference>
<evidence type="ECO:0000256" key="5">
    <source>
        <dbReference type="ARBA" id="ARBA00022723"/>
    </source>
</evidence>
<keyword evidence="9" id="KW-0560">Oxidoreductase</keyword>
<keyword evidence="10 12" id="KW-0472">Membrane</keyword>
<dbReference type="SUPFAM" id="SSF63380">
    <property type="entry name" value="Riboflavin synthase domain-like"/>
    <property type="match status" value="1"/>
</dbReference>